<dbReference type="CDD" id="cd07067">
    <property type="entry name" value="HP_PGM_like"/>
    <property type="match status" value="1"/>
</dbReference>
<dbReference type="STRING" id="1167006.UWK_02958"/>
<dbReference type="Gene3D" id="3.40.50.1240">
    <property type="entry name" value="Phosphoglycerate mutase-like"/>
    <property type="match status" value="1"/>
</dbReference>
<dbReference type="InterPro" id="IPR050275">
    <property type="entry name" value="PGM_Phosphatase"/>
</dbReference>
<dbReference type="SMART" id="SM00855">
    <property type="entry name" value="PGAM"/>
    <property type="match status" value="1"/>
</dbReference>
<evidence type="ECO:0000256" key="1">
    <source>
        <dbReference type="PIRSR" id="PIRSR613078-3"/>
    </source>
</evidence>
<gene>
    <name evidence="2" type="ordered locus">UWK_02958</name>
</gene>
<proteinExistence type="predicted"/>
<dbReference type="EMBL" id="CP003985">
    <property type="protein sequence ID" value="AGF79488.1"/>
    <property type="molecule type" value="Genomic_DNA"/>
</dbReference>
<dbReference type="RefSeq" id="WP_015405172.1">
    <property type="nucleotide sequence ID" value="NC_020304.1"/>
</dbReference>
<accession>M1P7Q5</accession>
<dbReference type="Proteomes" id="UP000011721">
    <property type="component" value="Chromosome"/>
</dbReference>
<dbReference type="eggNOG" id="COG0406">
    <property type="taxonomic scope" value="Bacteria"/>
</dbReference>
<dbReference type="PIRSF" id="PIRSF000709">
    <property type="entry name" value="6PFK_2-Ptase"/>
    <property type="match status" value="1"/>
</dbReference>
<name>M1P7Q5_DESSD</name>
<dbReference type="OrthoDB" id="9781415at2"/>
<keyword evidence="3" id="KW-1185">Reference proteome</keyword>
<feature type="site" description="Transition state stabilizer" evidence="1">
    <location>
        <position position="146"/>
    </location>
</feature>
<dbReference type="KEGG" id="dsf:UWK_02958"/>
<dbReference type="HOGENOM" id="CLU_033323_8_4_7"/>
<protein>
    <submittedName>
        <fullName evidence="2">Fructose-2,6-bisphosphatase</fullName>
    </submittedName>
</protein>
<dbReference type="AlphaFoldDB" id="M1P7Q5"/>
<dbReference type="PANTHER" id="PTHR48100:SF10">
    <property type="entry name" value="2-CARBOXY-D-ARABINITOL-1-PHOSPHATASE-RELATED"/>
    <property type="match status" value="1"/>
</dbReference>
<organism evidence="2 3">
    <name type="scientific">Desulfocapsa sulfexigens (strain DSM 10523 / SB164P1)</name>
    <dbReference type="NCBI Taxonomy" id="1167006"/>
    <lineage>
        <taxon>Bacteria</taxon>
        <taxon>Pseudomonadati</taxon>
        <taxon>Thermodesulfobacteriota</taxon>
        <taxon>Desulfobulbia</taxon>
        <taxon>Desulfobulbales</taxon>
        <taxon>Desulfocapsaceae</taxon>
        <taxon>Desulfocapsa</taxon>
    </lineage>
</organism>
<dbReference type="PANTHER" id="PTHR48100">
    <property type="entry name" value="BROAD-SPECIFICITY PHOSPHATASE YOR283W-RELATED"/>
    <property type="match status" value="1"/>
</dbReference>
<reference evidence="3" key="1">
    <citation type="journal article" date="2013" name="Stand. Genomic Sci.">
        <title>Complete genome sequence of Desulfocapsa sulfexigens, a marine deltaproteobacterium specialized in disproportionating inorganic sulfur compounds.</title>
        <authorList>
            <person name="Finster K.W."/>
            <person name="Kjeldsen K.U."/>
            <person name="Kube M."/>
            <person name="Reinhardt R."/>
            <person name="Mussmann M."/>
            <person name="Amann R."/>
            <person name="Schreiber L."/>
        </authorList>
    </citation>
    <scope>NUCLEOTIDE SEQUENCE [LARGE SCALE GENOMIC DNA]</scope>
    <source>
        <strain evidence="3">DSM 10523 / SB164P1</strain>
    </source>
</reference>
<dbReference type="InterPro" id="IPR029033">
    <property type="entry name" value="His_PPase_superfam"/>
</dbReference>
<dbReference type="InterPro" id="IPR013078">
    <property type="entry name" value="His_Pase_superF_clade-1"/>
</dbReference>
<dbReference type="GO" id="GO:0016791">
    <property type="term" value="F:phosphatase activity"/>
    <property type="evidence" value="ECO:0007669"/>
    <property type="project" value="TreeGrafter"/>
</dbReference>
<sequence length="201" mass="22560">MKKQLILIRHGMTGISGKYVGSSDVPLSADGCRQIMELRTKIPDIAVSAIIASPMLRCRQSCDLLFPEHPVIYKKDLREVDFGRWEKRSFSEIAAMDPGYVEQWAEASDSFCFPGGECLKHFVQRVQDVGDYIASLSEDTVIVVAHGGVIRTLLCYFLKIDPSHYILFKIAKGTYTTLELFPEGAVLTGLNRGVDKDRWLN</sequence>
<evidence type="ECO:0000313" key="3">
    <source>
        <dbReference type="Proteomes" id="UP000011721"/>
    </source>
</evidence>
<dbReference type="SUPFAM" id="SSF53254">
    <property type="entry name" value="Phosphoglycerate mutase-like"/>
    <property type="match status" value="1"/>
</dbReference>
<dbReference type="Pfam" id="PF00300">
    <property type="entry name" value="His_Phos_1"/>
    <property type="match status" value="1"/>
</dbReference>
<evidence type="ECO:0000313" key="2">
    <source>
        <dbReference type="EMBL" id="AGF79488.1"/>
    </source>
</evidence>